<feature type="compositionally biased region" description="Basic and acidic residues" evidence="1">
    <location>
        <begin position="57"/>
        <end position="72"/>
    </location>
</feature>
<evidence type="ECO:0000313" key="3">
    <source>
        <dbReference type="Proteomes" id="UP000186922"/>
    </source>
</evidence>
<dbReference type="EMBL" id="BDGG01000015">
    <property type="protein sequence ID" value="GAV07603.1"/>
    <property type="molecule type" value="Genomic_DNA"/>
</dbReference>
<evidence type="ECO:0000313" key="2">
    <source>
        <dbReference type="EMBL" id="GAV07603.1"/>
    </source>
</evidence>
<proteinExistence type="predicted"/>
<dbReference type="AlphaFoldDB" id="A0A1D1W499"/>
<evidence type="ECO:0000256" key="1">
    <source>
        <dbReference type="SAM" id="MobiDB-lite"/>
    </source>
</evidence>
<dbReference type="Proteomes" id="UP000186922">
    <property type="component" value="Unassembled WGS sequence"/>
</dbReference>
<keyword evidence="3" id="KW-1185">Reference proteome</keyword>
<sequence>MSMLDLNNVGNNFFALRQIERDKLKEEADELRRVLNAELESDTFRELQVLQSRKSKPLTEEERLSLDFRTEDAETSPQPDWKQEEKPPSTAFDVGFL</sequence>
<reference evidence="2 3" key="1">
    <citation type="journal article" date="2016" name="Nat. Commun.">
        <title>Extremotolerant tardigrade genome and improved radiotolerance of human cultured cells by tardigrade-unique protein.</title>
        <authorList>
            <person name="Hashimoto T."/>
            <person name="Horikawa D.D."/>
            <person name="Saito Y."/>
            <person name="Kuwahara H."/>
            <person name="Kozuka-Hata H."/>
            <person name="Shin-I T."/>
            <person name="Minakuchi Y."/>
            <person name="Ohishi K."/>
            <person name="Motoyama A."/>
            <person name="Aizu T."/>
            <person name="Enomoto A."/>
            <person name="Kondo K."/>
            <person name="Tanaka S."/>
            <person name="Hara Y."/>
            <person name="Koshikawa S."/>
            <person name="Sagara H."/>
            <person name="Miura T."/>
            <person name="Yokobori S."/>
            <person name="Miyagawa K."/>
            <person name="Suzuki Y."/>
            <person name="Kubo T."/>
            <person name="Oyama M."/>
            <person name="Kohara Y."/>
            <person name="Fujiyama A."/>
            <person name="Arakawa K."/>
            <person name="Katayama T."/>
            <person name="Toyoda A."/>
            <person name="Kunieda T."/>
        </authorList>
    </citation>
    <scope>NUCLEOTIDE SEQUENCE [LARGE SCALE GENOMIC DNA]</scope>
    <source>
        <strain evidence="2 3">YOKOZUNA-1</strain>
    </source>
</reference>
<feature type="region of interest" description="Disordered" evidence="1">
    <location>
        <begin position="56"/>
        <end position="97"/>
    </location>
</feature>
<protein>
    <submittedName>
        <fullName evidence="2">Uncharacterized protein</fullName>
    </submittedName>
</protein>
<comment type="caution">
    <text evidence="2">The sequence shown here is derived from an EMBL/GenBank/DDBJ whole genome shotgun (WGS) entry which is preliminary data.</text>
</comment>
<name>A0A1D1W499_RAMVA</name>
<accession>A0A1D1W499</accession>
<organism evidence="2 3">
    <name type="scientific">Ramazzottius varieornatus</name>
    <name type="common">Water bear</name>
    <name type="synonym">Tardigrade</name>
    <dbReference type="NCBI Taxonomy" id="947166"/>
    <lineage>
        <taxon>Eukaryota</taxon>
        <taxon>Metazoa</taxon>
        <taxon>Ecdysozoa</taxon>
        <taxon>Tardigrada</taxon>
        <taxon>Eutardigrada</taxon>
        <taxon>Parachela</taxon>
        <taxon>Hypsibioidea</taxon>
        <taxon>Ramazzottiidae</taxon>
        <taxon>Ramazzottius</taxon>
    </lineage>
</organism>
<gene>
    <name evidence="2" type="primary">RvY_17420-1</name>
    <name evidence="2" type="synonym">RvY_17420.1</name>
    <name evidence="2" type="ORF">RvY_17420</name>
</gene>